<evidence type="ECO:0000256" key="1">
    <source>
        <dbReference type="SAM" id="Phobius"/>
    </source>
</evidence>
<keyword evidence="4" id="KW-1185">Reference proteome</keyword>
<dbReference type="InterPro" id="IPR024402">
    <property type="entry name" value="DUF2726"/>
</dbReference>
<evidence type="ECO:0000313" key="4">
    <source>
        <dbReference type="Proteomes" id="UP000196573"/>
    </source>
</evidence>
<feature type="domain" description="DUF2726" evidence="2">
    <location>
        <begin position="51"/>
        <end position="164"/>
    </location>
</feature>
<dbReference type="EMBL" id="FWPT01000011">
    <property type="protein sequence ID" value="SMA50243.1"/>
    <property type="molecule type" value="Genomic_DNA"/>
</dbReference>
<protein>
    <recommendedName>
        <fullName evidence="2">DUF2726 domain-containing protein</fullName>
    </recommendedName>
</protein>
<accession>A0A1X7AQ24</accession>
<feature type="transmembrane region" description="Helical" evidence="1">
    <location>
        <begin position="16"/>
        <end position="38"/>
    </location>
</feature>
<keyword evidence="1" id="KW-0812">Transmembrane</keyword>
<proteinExistence type="predicted"/>
<evidence type="ECO:0000313" key="3">
    <source>
        <dbReference type="EMBL" id="SMA50243.1"/>
    </source>
</evidence>
<dbReference type="AlphaFoldDB" id="A0A1X7AQ24"/>
<name>A0A1X7AQ24_9GAMM</name>
<keyword evidence="1" id="KW-1133">Transmembrane helix</keyword>
<dbReference type="Proteomes" id="UP000196573">
    <property type="component" value="Unassembled WGS sequence"/>
</dbReference>
<evidence type="ECO:0000259" key="2">
    <source>
        <dbReference type="Pfam" id="PF10881"/>
    </source>
</evidence>
<gene>
    <name evidence="3" type="ORF">EHSB41UT_04037</name>
</gene>
<reference evidence="3 4" key="1">
    <citation type="submission" date="2017-03" db="EMBL/GenBank/DDBJ databases">
        <authorList>
            <person name="Afonso C.L."/>
            <person name="Miller P.J."/>
            <person name="Scott M.A."/>
            <person name="Spackman E."/>
            <person name="Goraichik I."/>
            <person name="Dimitrov K.M."/>
            <person name="Suarez D.L."/>
            <person name="Swayne D.E."/>
        </authorList>
    </citation>
    <scope>NUCLEOTIDE SEQUENCE [LARGE SCALE GENOMIC DNA]</scope>
    <source>
        <strain evidence="3">SB41UT1</strain>
    </source>
</reference>
<organism evidence="3 4">
    <name type="scientific">Parendozoicomonas haliclonae</name>
    <dbReference type="NCBI Taxonomy" id="1960125"/>
    <lineage>
        <taxon>Bacteria</taxon>
        <taxon>Pseudomonadati</taxon>
        <taxon>Pseudomonadota</taxon>
        <taxon>Gammaproteobacteria</taxon>
        <taxon>Oceanospirillales</taxon>
        <taxon>Endozoicomonadaceae</taxon>
        <taxon>Parendozoicomonas</taxon>
    </lineage>
</organism>
<sequence>MDEFLGINLGTGPIPVYFYPLAMLAGVGIIAGIIYWLLRRRAASSLYLKDPLFDGPSRSFYGLLDVAAREHFSLFRNVPVDTVICHSGAVSPLPGKVRNASFDILLCDRRKMLPKCAIKLVEKKRQNKQMDELRDYCDRVDLPLLVYEVRGILDVARLRRDVYQAAGMHELLGTCEVVGGARDTMAAANSDVINESRAINDAPILDDTERREPTLSAEHDEADHVEHDAHEEHHDGGQTCRKCGAAMMMRTVSSGKHAGRKALVCETFPTCRYAVLSKEEAS</sequence>
<dbReference type="Pfam" id="PF10881">
    <property type="entry name" value="DUF2726"/>
    <property type="match status" value="1"/>
</dbReference>
<keyword evidence="1" id="KW-0472">Membrane</keyword>